<dbReference type="AlphaFoldDB" id="A0A7R8WI69"/>
<name>A0A7R8WI69_9CRUS</name>
<sequence length="340" mass="35952">MFESTELEYWNSVADEIALIDAVSDHGGGRRRDNQKRVTNFDLVYAFCDACSGNLTGLIVCSHACSGNLTGLIVRSHACSGNLTGLIVCSHACSGNLTGLIVCFHACSGNLTGLIVCSHACSGNLTGLIVCSHACSGNLTGLIVCSHACSGNLTGLIVCSHACSGNLTGLIVCSHACSGNLTGLIVCSHACSGNLTGLIVCLSHSYFVIAESDSPSSLMTSLPPFSGRVLFMGEASVMQLDLLGNIFHSDPGDIKHEVQFFPLATENDASLQPSNTTIPLPSIVFPTWDDFWAVLSRTSVFWRDLVPSDSSTLSAPTIPLQLIQSTFFKTRKITDKVNIR</sequence>
<proteinExistence type="predicted"/>
<dbReference type="EMBL" id="OB664335">
    <property type="protein sequence ID" value="CAD7232173.1"/>
    <property type="molecule type" value="Genomic_DNA"/>
</dbReference>
<accession>A0A7R8WI69</accession>
<reference evidence="1" key="1">
    <citation type="submission" date="2020-11" db="EMBL/GenBank/DDBJ databases">
        <authorList>
            <person name="Tran Van P."/>
        </authorList>
    </citation>
    <scope>NUCLEOTIDE SEQUENCE</scope>
</reference>
<protein>
    <submittedName>
        <fullName evidence="1">Uncharacterized protein</fullName>
    </submittedName>
</protein>
<organism evidence="1">
    <name type="scientific">Cyprideis torosa</name>
    <dbReference type="NCBI Taxonomy" id="163714"/>
    <lineage>
        <taxon>Eukaryota</taxon>
        <taxon>Metazoa</taxon>
        <taxon>Ecdysozoa</taxon>
        <taxon>Arthropoda</taxon>
        <taxon>Crustacea</taxon>
        <taxon>Oligostraca</taxon>
        <taxon>Ostracoda</taxon>
        <taxon>Podocopa</taxon>
        <taxon>Podocopida</taxon>
        <taxon>Cytherocopina</taxon>
        <taxon>Cytheroidea</taxon>
        <taxon>Cytherideidae</taxon>
        <taxon>Cyprideis</taxon>
    </lineage>
</organism>
<evidence type="ECO:0000313" key="1">
    <source>
        <dbReference type="EMBL" id="CAD7232173.1"/>
    </source>
</evidence>
<gene>
    <name evidence="1" type="ORF">CTOB1V02_LOCUS10014</name>
</gene>